<dbReference type="InterPro" id="IPR025697">
    <property type="entry name" value="CLU_dom"/>
</dbReference>
<dbReference type="Gene3D" id="3.30.2280.10">
    <property type="entry name" value="Hypothetical protein (hspc210)"/>
    <property type="match status" value="1"/>
</dbReference>
<dbReference type="GO" id="GO:0005737">
    <property type="term" value="C:cytoplasm"/>
    <property type="evidence" value="ECO:0007669"/>
    <property type="project" value="UniProtKB-SubCell"/>
</dbReference>
<gene>
    <name evidence="2" type="primary">CLU1</name>
    <name evidence="2" type="synonym">TIF31</name>
    <name evidence="5" type="ORF">CANVERA_P2440</name>
</gene>
<keyword evidence="2" id="KW-0694">RNA-binding</keyword>
<dbReference type="Pfam" id="PF12807">
    <property type="entry name" value="eIF3_p135"/>
    <property type="match status" value="1"/>
</dbReference>
<dbReference type="Pfam" id="PF13236">
    <property type="entry name" value="CLU"/>
    <property type="match status" value="1"/>
</dbReference>
<dbReference type="InterPro" id="IPR011990">
    <property type="entry name" value="TPR-like_helical_dom_sf"/>
</dbReference>
<keyword evidence="1 2" id="KW-0963">Cytoplasm</keyword>
<dbReference type="GO" id="GO:0003729">
    <property type="term" value="F:mRNA binding"/>
    <property type="evidence" value="ECO:0007669"/>
    <property type="project" value="TreeGrafter"/>
</dbReference>
<proteinExistence type="inferred from homology"/>
<organism evidence="5 6">
    <name type="scientific">Candida verbasci</name>
    <dbReference type="NCBI Taxonomy" id="1227364"/>
    <lineage>
        <taxon>Eukaryota</taxon>
        <taxon>Fungi</taxon>
        <taxon>Dikarya</taxon>
        <taxon>Ascomycota</taxon>
        <taxon>Saccharomycotina</taxon>
        <taxon>Pichiomycetes</taxon>
        <taxon>Debaryomycetaceae</taxon>
        <taxon>Candida/Lodderomyces clade</taxon>
        <taxon>Candida</taxon>
    </lineage>
</organism>
<comment type="function">
    <text evidence="2">mRNA-binding protein involved in proper cytoplasmic distribution of mitochondria.</text>
</comment>
<feature type="domain" description="Clu" evidence="4">
    <location>
        <begin position="331"/>
        <end position="581"/>
    </location>
</feature>
<dbReference type="CDD" id="cd15466">
    <property type="entry name" value="CLU-central"/>
    <property type="match status" value="1"/>
</dbReference>
<dbReference type="PANTHER" id="PTHR12601:SF6">
    <property type="entry name" value="CLUSTERED MITOCHONDRIA PROTEIN HOMOLOG"/>
    <property type="match status" value="1"/>
</dbReference>
<evidence type="ECO:0000256" key="3">
    <source>
        <dbReference type="SAM" id="MobiDB-lite"/>
    </source>
</evidence>
<dbReference type="OrthoDB" id="1414216at2759"/>
<dbReference type="InterPro" id="IPR028275">
    <property type="entry name" value="CLU_N"/>
</dbReference>
<sequence>MSEEEAQQEEGHVEIKELLLKIQLPKFLSNDIIEIPSNYEETISDLKQSLAILPKTKNLTNYSIFINGIDLNETNFNSNDILTYKEVSKIVGLEEVSELGIEIKEKPYNLAAIYDQILRFRDNIGSHYVDKLATDFGVSSGVTSFNKIELDETIEHEVKEGEEFKLSDEELSKIKSMTENFIPNTRLVDITNFDNVDDNFKIPIKSLTVSQWSPVPSFQKQKGDLLYLSLTTLENEILQITCHFSGFFVNKSSSVTFNPDLKTNEKGKFYKSYLLYDLISSISPLFSKIIEENESNLYKSTEFPESYLLPTNSFLSYPWVIPQKNCNVIPDISRSQLPLISNGVDGSDYIKEWNNDIQILKELPSNSIQERIIKDKLIHKTLFEFNKIATDTAIEIVKGNLSPMNPNEEKEKFIYLKNGIFYSTGNATLDVFEQTGGEEASRYVSSKDLAAIKLLNRHSTEGISNLVTCIVDYMGKRIICQAPVPGILDAPINEDNEISEKVVYGLSSDSTKINQDPSFEKPLKQIAEIFHLKPHKVEVNEHVKSESELIVSRDTKGLKGTDGRNYVIDLYRTTPRDIEFIEEFFNKDSTSYPHGEALIRHEAINEWWKRKVSILLKEGTEKLEKEGKLKQGDETKPQIALSTDQVVFNPDSFSNDLNESKDDQNEVREISKFVKNILIEEYLNDIKTQMVPFDGVQLTETFHRNGINMRYLGYVAQQIEKKLGEYKKEVEELIKEKEKEEVSKEEPKEEKDEKEDEKKKEEAPSKAKYETVIANYKTLQKLIIIEIVARSSKHVLIQLTKDKPTYLIPIVVSHFLNCLLGNEISETPEVIIEEIYKSFYNADEFEFTKFTHSKVIAMVKLEALKRFRFNLPENFTNCKLQLFREISIKFGIQWKSQNYSFTKNQLEQSQENIKIQTIETKSSKKSKKKTQTITEKTIIRTTTFLPEDILNFLPIIKDSLYKSSLIDEIFANARNNLIQGDKELGISMINELLLIQETIYGKVNPETARFYLIIAQFYQDLELNKEAAMIGKKAVILCERSLGFDSSDTITSYMNSAFFEAHNNQLSNSLKLYQHAIKIWSITYGLNHPTLINTLTNLSDHLLGYKLYKQAKEFLERALKLSIELNGEISEITALIYYRIANVDVSLNLYKSSIENFEKSYEILKKFVGPNDTMTKQISSYIENIKLLINYMKKENGKKAMKKKSPSPPTSSSSNGSKNGKKSKSKKSNQTLPDPEIANQSVDAILNFIEGNTTSKSKKK</sequence>
<comment type="subcellular location">
    <subcellularLocation>
        <location evidence="2">Cytoplasm</location>
    </subcellularLocation>
</comment>
<dbReference type="GO" id="GO:0048312">
    <property type="term" value="P:intracellular distribution of mitochondria"/>
    <property type="evidence" value="ECO:0007669"/>
    <property type="project" value="TreeGrafter"/>
</dbReference>
<dbReference type="Pfam" id="PF15044">
    <property type="entry name" value="CLU_N"/>
    <property type="match status" value="1"/>
</dbReference>
<dbReference type="InterPro" id="IPR023231">
    <property type="entry name" value="GSKIP_dom_sf"/>
</dbReference>
<dbReference type="PANTHER" id="PTHR12601">
    <property type="entry name" value="EUKARYOTIC TRANSLATION INITIATION FACTOR 3 SUBUNIT EIF-3"/>
    <property type="match status" value="1"/>
</dbReference>
<dbReference type="AlphaFoldDB" id="A0A9W4XA15"/>
<dbReference type="SUPFAM" id="SSF103107">
    <property type="entry name" value="Hypothetical protein c14orf129, hspc210"/>
    <property type="match status" value="1"/>
</dbReference>
<protein>
    <recommendedName>
        <fullName evidence="2">Clustered mitochondria protein homolog</fullName>
    </recommendedName>
    <alternativeName>
        <fullName evidence="2">Protein TIF31 homolog</fullName>
    </alternativeName>
</protein>
<evidence type="ECO:0000256" key="2">
    <source>
        <dbReference type="HAMAP-Rule" id="MF_03013"/>
    </source>
</evidence>
<dbReference type="Pfam" id="PF13424">
    <property type="entry name" value="TPR_12"/>
    <property type="match status" value="1"/>
</dbReference>
<dbReference type="GO" id="GO:0007005">
    <property type="term" value="P:mitochondrion organization"/>
    <property type="evidence" value="ECO:0007669"/>
    <property type="project" value="UniProtKB-UniRule"/>
</dbReference>
<keyword evidence="6" id="KW-1185">Reference proteome</keyword>
<evidence type="ECO:0000259" key="4">
    <source>
        <dbReference type="PROSITE" id="PS51823"/>
    </source>
</evidence>
<comment type="subunit">
    <text evidence="2">May associate with the eukaryotic translation initiation factor 3 (eIF-3) complex.</text>
</comment>
<reference evidence="5" key="1">
    <citation type="submission" date="2022-12" db="EMBL/GenBank/DDBJ databases">
        <authorList>
            <person name="Brejova B."/>
        </authorList>
    </citation>
    <scope>NUCLEOTIDE SEQUENCE</scope>
</reference>
<feature type="region of interest" description="Disordered" evidence="3">
    <location>
        <begin position="1198"/>
        <end position="1239"/>
    </location>
</feature>
<evidence type="ECO:0000313" key="6">
    <source>
        <dbReference type="Proteomes" id="UP001152885"/>
    </source>
</evidence>
<name>A0A9W4XA15_9ASCO</name>
<comment type="caution">
    <text evidence="5">The sequence shown here is derived from an EMBL/GenBank/DDBJ whole genome shotgun (WGS) entry which is preliminary data.</text>
</comment>
<feature type="region of interest" description="Disordered" evidence="3">
    <location>
        <begin position="736"/>
        <end position="762"/>
    </location>
</feature>
<evidence type="ECO:0000313" key="5">
    <source>
        <dbReference type="EMBL" id="CAI5757928.1"/>
    </source>
</evidence>
<dbReference type="InterPro" id="IPR033646">
    <property type="entry name" value="CLU-central"/>
</dbReference>
<comment type="similarity">
    <text evidence="2">Belongs to the CLU family.</text>
</comment>
<accession>A0A9W4XA15</accession>
<dbReference type="InterPro" id="IPR027523">
    <property type="entry name" value="CLU_prot"/>
</dbReference>
<dbReference type="EMBL" id="CANTUO010000002">
    <property type="protein sequence ID" value="CAI5757928.1"/>
    <property type="molecule type" value="Genomic_DNA"/>
</dbReference>
<dbReference type="HAMAP" id="MF_03013">
    <property type="entry name" value="CLU"/>
    <property type="match status" value="1"/>
</dbReference>
<dbReference type="Gene3D" id="1.25.40.10">
    <property type="entry name" value="Tetratricopeptide repeat domain"/>
    <property type="match status" value="1"/>
</dbReference>
<evidence type="ECO:0000256" key="1">
    <source>
        <dbReference type="ARBA" id="ARBA00022490"/>
    </source>
</evidence>
<dbReference type="PROSITE" id="PS51823">
    <property type="entry name" value="CLU"/>
    <property type="match status" value="1"/>
</dbReference>
<dbReference type="Proteomes" id="UP001152885">
    <property type="component" value="Unassembled WGS sequence"/>
</dbReference>
<dbReference type="SUPFAM" id="SSF48452">
    <property type="entry name" value="TPR-like"/>
    <property type="match status" value="2"/>
</dbReference>